<proteinExistence type="predicted"/>
<evidence type="ECO:0000259" key="1">
    <source>
        <dbReference type="Pfam" id="PF08348"/>
    </source>
</evidence>
<sequence length="214" mass="22788">MLQTDSPACLTILHGPSAAAICALLHPHAEVVLHDLSTGRIAGIWNAFSGRRAGMESLVEGDFTDPAGATLLGPYEKTGTDGRRLKSVTAVLPGLDGLPAGLLCINMDISRLDEAVRLLAAFAGTPAPQPTSLFSGDWREAMNAALHDWLRERALSLPALKRADRVALVAELDRRGLFKTRNAAEHLAGLTGTSRASIYNYLADARRASANKEP</sequence>
<feature type="domain" description="Transcriptional regulator DauR-like HTH" evidence="2">
    <location>
        <begin position="142"/>
        <end position="202"/>
    </location>
</feature>
<dbReference type="Proteomes" id="UP000241247">
    <property type="component" value="Unassembled WGS sequence"/>
</dbReference>
<evidence type="ECO:0000313" key="4">
    <source>
        <dbReference type="Proteomes" id="UP000241247"/>
    </source>
</evidence>
<dbReference type="InterPro" id="IPR013559">
    <property type="entry name" value="YheO"/>
</dbReference>
<dbReference type="InterPro" id="IPR039445">
    <property type="entry name" value="DauR-like_HTH"/>
</dbReference>
<comment type="caution">
    <text evidence="3">The sequence shown here is derived from an EMBL/GenBank/DDBJ whole genome shotgun (WGS) entry which is preliminary data.</text>
</comment>
<reference evidence="3 4" key="1">
    <citation type="submission" date="2018-04" db="EMBL/GenBank/DDBJ databases">
        <title>Genomic Encyclopedia of Type Strains, Phase IV (KMG-IV): sequencing the most valuable type-strain genomes for metagenomic binning, comparative biology and taxonomic classification.</title>
        <authorList>
            <person name="Goeker M."/>
        </authorList>
    </citation>
    <scope>NUCLEOTIDE SEQUENCE [LARGE SCALE GENOMIC DNA]</scope>
    <source>
        <strain evidence="3 4">DSM 7138</strain>
    </source>
</reference>
<protein>
    <submittedName>
        <fullName evidence="3">Putative transcriptional regulator YheO</fullName>
    </submittedName>
</protein>
<dbReference type="PANTHER" id="PTHR35568:SF1">
    <property type="entry name" value="TRANSCRIPTIONAL REGULATOR DAUR"/>
    <property type="match status" value="1"/>
</dbReference>
<evidence type="ECO:0000313" key="3">
    <source>
        <dbReference type="EMBL" id="PTM95397.1"/>
    </source>
</evidence>
<dbReference type="AlphaFoldDB" id="A0A2T5B8X5"/>
<gene>
    <name evidence="3" type="ORF">C7449_104476</name>
</gene>
<dbReference type="EMBL" id="PZZZ01000004">
    <property type="protein sequence ID" value="PTM95397.1"/>
    <property type="molecule type" value="Genomic_DNA"/>
</dbReference>
<feature type="domain" description="YheO-like" evidence="1">
    <location>
        <begin position="17"/>
        <end position="115"/>
    </location>
</feature>
<keyword evidence="4" id="KW-1185">Reference proteome</keyword>
<dbReference type="PANTHER" id="PTHR35568">
    <property type="entry name" value="TRANSCRIPTIONAL REGULATOR DAUR"/>
    <property type="match status" value="1"/>
</dbReference>
<name>A0A2T5B8X5_MYCDI</name>
<evidence type="ECO:0000259" key="2">
    <source>
        <dbReference type="Pfam" id="PF13309"/>
    </source>
</evidence>
<dbReference type="Pfam" id="PF08348">
    <property type="entry name" value="PAS_6"/>
    <property type="match status" value="1"/>
</dbReference>
<dbReference type="Pfam" id="PF13309">
    <property type="entry name" value="HTH_22"/>
    <property type="match status" value="1"/>
</dbReference>
<dbReference type="OrthoDB" id="9796595at2"/>
<organism evidence="3 4">
    <name type="scientific">Mycoplana dimorpha</name>
    <dbReference type="NCBI Taxonomy" id="28320"/>
    <lineage>
        <taxon>Bacteria</taxon>
        <taxon>Pseudomonadati</taxon>
        <taxon>Pseudomonadota</taxon>
        <taxon>Alphaproteobacteria</taxon>
        <taxon>Hyphomicrobiales</taxon>
        <taxon>Rhizobiaceae</taxon>
        <taxon>Mycoplana</taxon>
    </lineage>
</organism>
<dbReference type="InterPro" id="IPR039446">
    <property type="entry name" value="DauR-like"/>
</dbReference>
<dbReference type="RefSeq" id="WP_108003099.1">
    <property type="nucleotide sequence ID" value="NZ_JBHEEX010000007.1"/>
</dbReference>
<accession>A0A2T5B8X5</accession>